<dbReference type="Proteomes" id="UP001183176">
    <property type="component" value="Unassembled WGS sequence"/>
</dbReference>
<feature type="region of interest" description="Disordered" evidence="1">
    <location>
        <begin position="152"/>
        <end position="171"/>
    </location>
</feature>
<dbReference type="EMBL" id="JAVREH010000001">
    <property type="protein sequence ID" value="MDT0260028.1"/>
    <property type="molecule type" value="Genomic_DNA"/>
</dbReference>
<dbReference type="PANTHER" id="PTHR38588:SF1">
    <property type="entry name" value="BLL0334 PROTEIN"/>
    <property type="match status" value="1"/>
</dbReference>
<evidence type="ECO:0000313" key="3">
    <source>
        <dbReference type="EMBL" id="MDT0260028.1"/>
    </source>
</evidence>
<feature type="transmembrane region" description="Helical" evidence="2">
    <location>
        <begin position="193"/>
        <end position="214"/>
    </location>
</feature>
<gene>
    <name evidence="3" type="ORF">RM423_01320</name>
</gene>
<dbReference type="Pfam" id="PF06240">
    <property type="entry name" value="COXG"/>
    <property type="match status" value="1"/>
</dbReference>
<keyword evidence="2" id="KW-0472">Membrane</keyword>
<protein>
    <submittedName>
        <fullName evidence="3">Carbon monoxide dehydrogenase subunit G</fullName>
    </submittedName>
</protein>
<dbReference type="PANTHER" id="PTHR38588">
    <property type="entry name" value="BLL0334 PROTEIN"/>
    <property type="match status" value="1"/>
</dbReference>
<name>A0ABU2J4W2_9ACTN</name>
<comment type="caution">
    <text evidence="3">The sequence shown here is derived from an EMBL/GenBank/DDBJ whole genome shotgun (WGS) entry which is preliminary data.</text>
</comment>
<sequence length="221" mass="22182">MKVAGQALLHAPIDRVWAALNDPIVLAEVIPGCERLEATGPDAYAMTVTAGVASIKGTYAGKVALEDRCEPTSFVLRASGAGGPGTVSANVKVALAQVGEGTRLDYDADAVVGGVIGGVGQRMLVGVAKKMAGEFFAGVDDVLTRPAAVAVTRGPTATERPAGTDRPVHTDGVLTAPRAAGGLPRTTSRSAEVSFAVGAVVGAITALAGVLVGARLSRGER</sequence>
<keyword evidence="4" id="KW-1185">Reference proteome</keyword>
<proteinExistence type="predicted"/>
<evidence type="ECO:0000313" key="4">
    <source>
        <dbReference type="Proteomes" id="UP001183176"/>
    </source>
</evidence>
<evidence type="ECO:0000256" key="1">
    <source>
        <dbReference type="SAM" id="MobiDB-lite"/>
    </source>
</evidence>
<dbReference type="RefSeq" id="WP_311421184.1">
    <property type="nucleotide sequence ID" value="NZ_JAVREH010000001.1"/>
</dbReference>
<dbReference type="SUPFAM" id="SSF55961">
    <property type="entry name" value="Bet v1-like"/>
    <property type="match status" value="1"/>
</dbReference>
<reference evidence="4" key="1">
    <citation type="submission" date="2023-07" db="EMBL/GenBank/DDBJ databases">
        <title>30 novel species of actinomycetes from the DSMZ collection.</title>
        <authorList>
            <person name="Nouioui I."/>
        </authorList>
    </citation>
    <scope>NUCLEOTIDE SEQUENCE [LARGE SCALE GENOMIC DNA]</scope>
    <source>
        <strain evidence="4">DSM 44399</strain>
    </source>
</reference>
<dbReference type="InterPro" id="IPR023393">
    <property type="entry name" value="START-like_dom_sf"/>
</dbReference>
<dbReference type="Gene3D" id="3.30.530.20">
    <property type="match status" value="1"/>
</dbReference>
<keyword evidence="2" id="KW-0812">Transmembrane</keyword>
<accession>A0ABU2J4W2</accession>
<keyword evidence="2" id="KW-1133">Transmembrane helix</keyword>
<dbReference type="CDD" id="cd05018">
    <property type="entry name" value="CoxG"/>
    <property type="match status" value="1"/>
</dbReference>
<organism evidence="3 4">
    <name type="scientific">Jatrophihabitans lederbergiae</name>
    <dbReference type="NCBI Taxonomy" id="3075547"/>
    <lineage>
        <taxon>Bacteria</taxon>
        <taxon>Bacillati</taxon>
        <taxon>Actinomycetota</taxon>
        <taxon>Actinomycetes</taxon>
        <taxon>Jatrophihabitantales</taxon>
        <taxon>Jatrophihabitantaceae</taxon>
        <taxon>Jatrophihabitans</taxon>
    </lineage>
</organism>
<evidence type="ECO:0000256" key="2">
    <source>
        <dbReference type="SAM" id="Phobius"/>
    </source>
</evidence>
<dbReference type="InterPro" id="IPR010419">
    <property type="entry name" value="CO_DH_gsu"/>
</dbReference>